<keyword evidence="2" id="KW-0238">DNA-binding</keyword>
<dbReference type="Pfam" id="PF01381">
    <property type="entry name" value="HTH_3"/>
    <property type="match status" value="1"/>
</dbReference>
<dbReference type="Gene3D" id="2.10.109.10">
    <property type="entry name" value="Umud Fragment, subunit A"/>
    <property type="match status" value="1"/>
</dbReference>
<evidence type="ECO:0000313" key="6">
    <source>
        <dbReference type="Proteomes" id="UP000570474"/>
    </source>
</evidence>
<keyword evidence="1" id="KW-0805">Transcription regulation</keyword>
<dbReference type="Proteomes" id="UP000570474">
    <property type="component" value="Unassembled WGS sequence"/>
</dbReference>
<dbReference type="PROSITE" id="PS50943">
    <property type="entry name" value="HTH_CROC1"/>
    <property type="match status" value="1"/>
</dbReference>
<dbReference type="SMART" id="SM00530">
    <property type="entry name" value="HTH_XRE"/>
    <property type="match status" value="1"/>
</dbReference>
<dbReference type="EMBL" id="JABAIA010000004">
    <property type="protein sequence ID" value="NLR68749.1"/>
    <property type="molecule type" value="Genomic_DNA"/>
</dbReference>
<dbReference type="GO" id="GO:0003677">
    <property type="term" value="F:DNA binding"/>
    <property type="evidence" value="ECO:0007669"/>
    <property type="project" value="UniProtKB-KW"/>
</dbReference>
<dbReference type="InterPro" id="IPR039418">
    <property type="entry name" value="LexA-like"/>
</dbReference>
<dbReference type="InterPro" id="IPR036286">
    <property type="entry name" value="LexA/Signal_pep-like_sf"/>
</dbReference>
<evidence type="ECO:0000256" key="2">
    <source>
        <dbReference type="ARBA" id="ARBA00023125"/>
    </source>
</evidence>
<proteinExistence type="predicted"/>
<dbReference type="PANTHER" id="PTHR40661">
    <property type="match status" value="1"/>
</dbReference>
<keyword evidence="6" id="KW-1185">Reference proteome</keyword>
<dbReference type="InterPro" id="IPR010982">
    <property type="entry name" value="Lambda_DNA-bd_dom_sf"/>
</dbReference>
<dbReference type="CDD" id="cd06529">
    <property type="entry name" value="S24_LexA-like"/>
    <property type="match status" value="1"/>
</dbReference>
<dbReference type="AlphaFoldDB" id="A0A847RP51"/>
<dbReference type="PANTHER" id="PTHR40661:SF1">
    <property type="entry name" value="HTH CRO_C1-TYPE DOMAIN-CONTAINING PROTEIN"/>
    <property type="match status" value="1"/>
</dbReference>
<dbReference type="SUPFAM" id="SSF51306">
    <property type="entry name" value="LexA/Signal peptidase"/>
    <property type="match status" value="1"/>
</dbReference>
<feature type="domain" description="HTH cro/C1-type" evidence="4">
    <location>
        <begin position="12"/>
        <end position="67"/>
    </location>
</feature>
<protein>
    <submittedName>
        <fullName evidence="5">LexA family transcriptional regulator</fullName>
    </submittedName>
</protein>
<reference evidence="5 6" key="1">
    <citation type="submission" date="2020-04" db="EMBL/GenBank/DDBJ databases">
        <authorList>
            <person name="Yin C."/>
        </authorList>
    </citation>
    <scope>NUCLEOTIDE SEQUENCE [LARGE SCALE GENOMIC DNA]</scope>
    <source>
        <strain evidence="5 6">Ae27</strain>
    </source>
</reference>
<organism evidence="5 6">
    <name type="scientific">Chitinophaga varians</name>
    <dbReference type="NCBI Taxonomy" id="2202339"/>
    <lineage>
        <taxon>Bacteria</taxon>
        <taxon>Pseudomonadati</taxon>
        <taxon>Bacteroidota</taxon>
        <taxon>Chitinophagia</taxon>
        <taxon>Chitinophagales</taxon>
        <taxon>Chitinophagaceae</taxon>
        <taxon>Chitinophaga</taxon>
    </lineage>
</organism>
<dbReference type="SUPFAM" id="SSF47413">
    <property type="entry name" value="lambda repressor-like DNA-binding domains"/>
    <property type="match status" value="1"/>
</dbReference>
<dbReference type="CDD" id="cd00093">
    <property type="entry name" value="HTH_XRE"/>
    <property type="match status" value="1"/>
</dbReference>
<keyword evidence="3" id="KW-0804">Transcription</keyword>
<name>A0A847RP51_9BACT</name>
<sequence length="251" mass="28621">MMKKPTFWGENLRILRTRKKLSQQHLADLLGINRNKITAQESGKTRNPRLEDLVLISDFFRVDLDTFIKNDLQQATEEQLLELEAGNTVDLTGRHIRILPITVDQDNEENMEYVSARARAGYRSGHADPEFIAGLPKFSLPELPRGKTIRMFPISGDSMQPIPDGSHIIAQYLEDWSHLKDNTACVLVLKGGEEDIIFKLVTSRIKQKGTLLLRSLNEEYADFEVPINEVAEIWTFIGYLSKQLPEVTAMQ</sequence>
<dbReference type="InterPro" id="IPR001387">
    <property type="entry name" value="Cro/C1-type_HTH"/>
</dbReference>
<dbReference type="RefSeq" id="WP_168874705.1">
    <property type="nucleotide sequence ID" value="NZ_JABAIA010000004.1"/>
</dbReference>
<evidence type="ECO:0000313" key="5">
    <source>
        <dbReference type="EMBL" id="NLR68749.1"/>
    </source>
</evidence>
<evidence type="ECO:0000256" key="1">
    <source>
        <dbReference type="ARBA" id="ARBA00023015"/>
    </source>
</evidence>
<accession>A0A847RP51</accession>
<dbReference type="Gene3D" id="1.10.260.40">
    <property type="entry name" value="lambda repressor-like DNA-binding domains"/>
    <property type="match status" value="1"/>
</dbReference>
<gene>
    <name evidence="5" type="ORF">HGH92_30890</name>
</gene>
<evidence type="ECO:0000259" key="4">
    <source>
        <dbReference type="PROSITE" id="PS50943"/>
    </source>
</evidence>
<evidence type="ECO:0000256" key="3">
    <source>
        <dbReference type="ARBA" id="ARBA00023163"/>
    </source>
</evidence>
<comment type="caution">
    <text evidence="5">The sequence shown here is derived from an EMBL/GenBank/DDBJ whole genome shotgun (WGS) entry which is preliminary data.</text>
</comment>